<evidence type="ECO:0000256" key="8">
    <source>
        <dbReference type="ARBA" id="ARBA00035655"/>
    </source>
</evidence>
<dbReference type="PANTHER" id="PTHR30574:SF1">
    <property type="entry name" value="SULPHUR TRANSPORT DOMAIN-CONTAINING PROTEIN"/>
    <property type="match status" value="1"/>
</dbReference>
<keyword evidence="11" id="KW-1185">Reference proteome</keyword>
<keyword evidence="5 9" id="KW-0812">Transmembrane</keyword>
<comment type="similarity">
    <text evidence="8">Belongs to the TsuA/YedE (TC 9.B.102) family.</text>
</comment>
<keyword evidence="4" id="KW-0997">Cell inner membrane</keyword>
<dbReference type="Proteomes" id="UP000078596">
    <property type="component" value="Chromosome"/>
</dbReference>
<evidence type="ECO:0000256" key="6">
    <source>
        <dbReference type="ARBA" id="ARBA00022989"/>
    </source>
</evidence>
<evidence type="ECO:0000313" key="11">
    <source>
        <dbReference type="Proteomes" id="UP000078596"/>
    </source>
</evidence>
<evidence type="ECO:0000256" key="9">
    <source>
        <dbReference type="SAM" id="Phobius"/>
    </source>
</evidence>
<keyword evidence="3" id="KW-1003">Cell membrane</keyword>
<feature type="transmembrane region" description="Helical" evidence="9">
    <location>
        <begin position="146"/>
        <end position="169"/>
    </location>
</feature>
<gene>
    <name evidence="10" type="ORF">A9404_06640</name>
</gene>
<feature type="transmembrane region" description="Helical" evidence="9">
    <location>
        <begin position="75"/>
        <end position="96"/>
    </location>
</feature>
<evidence type="ECO:0000256" key="3">
    <source>
        <dbReference type="ARBA" id="ARBA00022475"/>
    </source>
</evidence>
<keyword evidence="6 9" id="KW-1133">Transmembrane helix</keyword>
<dbReference type="RefSeq" id="WP_066099466.1">
    <property type="nucleotide sequence ID" value="NZ_CP016027.1"/>
</dbReference>
<evidence type="ECO:0000256" key="1">
    <source>
        <dbReference type="ARBA" id="ARBA00004429"/>
    </source>
</evidence>
<evidence type="ECO:0000256" key="2">
    <source>
        <dbReference type="ARBA" id="ARBA00022448"/>
    </source>
</evidence>
<keyword evidence="7 9" id="KW-0472">Membrane</keyword>
<accession>A0A191ZGU0</accession>
<evidence type="ECO:0000256" key="4">
    <source>
        <dbReference type="ARBA" id="ARBA00022519"/>
    </source>
</evidence>
<dbReference type="Pfam" id="PF04143">
    <property type="entry name" value="Sulf_transp"/>
    <property type="match status" value="1"/>
</dbReference>
<dbReference type="InterPro" id="IPR007272">
    <property type="entry name" value="Sulf_transp_TsuA/YedE"/>
</dbReference>
<comment type="subcellular location">
    <subcellularLocation>
        <location evidence="1">Cell inner membrane</location>
        <topology evidence="1">Multi-pass membrane protein</topology>
    </subcellularLocation>
</comment>
<feature type="transmembrane region" description="Helical" evidence="9">
    <location>
        <begin position="116"/>
        <end position="134"/>
    </location>
</feature>
<sequence length="174" mass="17564">MSECSPVRPLWPPVVAGVVLGLVLILTFVLVGNGVGASGTFARIAAWFGMQVAPSAIESNGYLGGMVAHNANPLANWIVVEVVGVAIGALLAAVGAGRFKVKIDVGSGKISPKTRLILALLGGVLAGFGSRLAAGCTSGVGLSGTAMLGIGGFVFLIVFFVVGLGMSALMRRVW</sequence>
<proteinExistence type="inferred from homology"/>
<evidence type="ECO:0000256" key="7">
    <source>
        <dbReference type="ARBA" id="ARBA00023136"/>
    </source>
</evidence>
<dbReference type="KEGG" id="haz:A9404_06640"/>
<feature type="transmembrane region" description="Helical" evidence="9">
    <location>
        <begin position="12"/>
        <end position="32"/>
    </location>
</feature>
<protein>
    <submittedName>
        <fullName evidence="10">Transporter</fullName>
    </submittedName>
</protein>
<dbReference type="PANTHER" id="PTHR30574">
    <property type="entry name" value="INNER MEMBRANE PROTEIN YEDE"/>
    <property type="match status" value="1"/>
</dbReference>
<organism evidence="10 11">
    <name type="scientific">Halothiobacillus diazotrophicus</name>
    <dbReference type="NCBI Taxonomy" id="1860122"/>
    <lineage>
        <taxon>Bacteria</taxon>
        <taxon>Pseudomonadati</taxon>
        <taxon>Pseudomonadota</taxon>
        <taxon>Gammaproteobacteria</taxon>
        <taxon>Chromatiales</taxon>
        <taxon>Halothiobacillaceae</taxon>
        <taxon>Halothiobacillus</taxon>
    </lineage>
</organism>
<dbReference type="AlphaFoldDB" id="A0A191ZGU0"/>
<dbReference type="EMBL" id="CP016027">
    <property type="protein sequence ID" value="ANJ67104.1"/>
    <property type="molecule type" value="Genomic_DNA"/>
</dbReference>
<reference evidence="10 11" key="1">
    <citation type="submission" date="2016-06" db="EMBL/GenBank/DDBJ databases">
        <title>Insight into the functional genes involving in sulfur oxidation in Pearl River water.</title>
        <authorList>
            <person name="Luo J."/>
            <person name="Tan X."/>
            <person name="Lin W."/>
        </authorList>
    </citation>
    <scope>NUCLEOTIDE SEQUENCE [LARGE SCALE GENOMIC DNA]</scope>
    <source>
        <strain evidence="10 11">LS2</strain>
    </source>
</reference>
<name>A0A191ZGU0_9GAMM</name>
<dbReference type="GO" id="GO:0005886">
    <property type="term" value="C:plasma membrane"/>
    <property type="evidence" value="ECO:0007669"/>
    <property type="project" value="UniProtKB-SubCell"/>
</dbReference>
<feature type="transmembrane region" description="Helical" evidence="9">
    <location>
        <begin position="44"/>
        <end position="63"/>
    </location>
</feature>
<dbReference type="OrthoDB" id="5801922at2"/>
<evidence type="ECO:0000256" key="5">
    <source>
        <dbReference type="ARBA" id="ARBA00022692"/>
    </source>
</evidence>
<keyword evidence="2" id="KW-0813">Transport</keyword>
<evidence type="ECO:0000313" key="10">
    <source>
        <dbReference type="EMBL" id="ANJ67104.1"/>
    </source>
</evidence>
<dbReference type="STRING" id="1860122.A9404_06640"/>